<evidence type="ECO:0000313" key="4">
    <source>
        <dbReference type="Proteomes" id="UP000019484"/>
    </source>
</evidence>
<dbReference type="InterPro" id="IPR014710">
    <property type="entry name" value="RmlC-like_jellyroll"/>
</dbReference>
<feature type="compositionally biased region" description="Low complexity" evidence="1">
    <location>
        <begin position="140"/>
        <end position="154"/>
    </location>
</feature>
<feature type="region of interest" description="Disordered" evidence="1">
    <location>
        <begin position="61"/>
        <end position="91"/>
    </location>
</feature>
<evidence type="ECO:0000256" key="1">
    <source>
        <dbReference type="SAM" id="MobiDB-lite"/>
    </source>
</evidence>
<dbReference type="Gene3D" id="2.60.120.10">
    <property type="entry name" value="Jelly Rolls"/>
    <property type="match status" value="1"/>
</dbReference>
<protein>
    <recommendedName>
        <fullName evidence="2">JmjC domain-containing protein</fullName>
    </recommendedName>
</protein>
<evidence type="ECO:0000313" key="3">
    <source>
        <dbReference type="EMBL" id="EXJ83343.1"/>
    </source>
</evidence>
<dbReference type="InterPro" id="IPR041667">
    <property type="entry name" value="Cupin_8"/>
</dbReference>
<dbReference type="Pfam" id="PF13621">
    <property type="entry name" value="Cupin_8"/>
    <property type="match status" value="1"/>
</dbReference>
<feature type="compositionally biased region" description="Low complexity" evidence="1">
    <location>
        <begin position="222"/>
        <end position="233"/>
    </location>
</feature>
<dbReference type="PROSITE" id="PS51184">
    <property type="entry name" value="JMJC"/>
    <property type="match status" value="1"/>
</dbReference>
<keyword evidence="4" id="KW-1185">Reference proteome</keyword>
<dbReference type="STRING" id="1182541.W9XT19"/>
<dbReference type="SUPFAM" id="SSF51197">
    <property type="entry name" value="Clavaminate synthase-like"/>
    <property type="match status" value="1"/>
</dbReference>
<feature type="region of interest" description="Disordered" evidence="1">
    <location>
        <begin position="198"/>
        <end position="237"/>
    </location>
</feature>
<dbReference type="PANTHER" id="PTHR12461">
    <property type="entry name" value="HYPOXIA-INDUCIBLE FACTOR 1 ALPHA INHIBITOR-RELATED"/>
    <property type="match status" value="1"/>
</dbReference>
<sequence>MTNSPSKSLAISTLLQLIEDYHAFNPGGVERLPYPTSVEFCKQVSRGRPCVYRLRRSSERINRDRSRNGDRDRDDGRHVNEAPQSDTDQIRQAEETEILSCPAFSWTKEQLCQKVKEDVEVAVTPDGRADSLYPYPYPYPSQSGNPNNSNSNSNASQEGPQAGEDQEESKTRSQHAHEDVFVQPATVMMPLSSVLEKICSASSTPSPSSASATGPPDPTPPSTTATETTNSPHPESREPVYYLQSQNSNLTTTPLAALLADVPSCIPVARPVLGDPEAVNIWMGNASSVTSTHRDPYENLYLVIRGKKHFTLWPPCEELCLHAKKVRTAHHVYDTSTSPPSFKIVLDESPSSTSTSLSEDDDEPGPDTCIPWIPIDPINLPPADILNSQYPYYQYSHPLTVTVSEGEMLYLPSGWFHHVRQDCGVWDDGEVAPCIAVNYWFDMDYEGERYVMREMLARLAEMTREDNQ</sequence>
<dbReference type="OrthoDB" id="415358at2759"/>
<dbReference type="eggNOG" id="KOG2508">
    <property type="taxonomic scope" value="Eukaryota"/>
</dbReference>
<dbReference type="InterPro" id="IPR003347">
    <property type="entry name" value="JmjC_dom"/>
</dbReference>
<proteinExistence type="predicted"/>
<feature type="compositionally biased region" description="Basic and acidic residues" evidence="1">
    <location>
        <begin position="61"/>
        <end position="80"/>
    </location>
</feature>
<dbReference type="PANTHER" id="PTHR12461:SF99">
    <property type="entry name" value="BIFUNCTIONAL PEPTIDASE AND (3S)-LYSYL HYDROXYLASE JMJD7"/>
    <property type="match status" value="1"/>
</dbReference>
<organism evidence="3 4">
    <name type="scientific">Capronia coronata CBS 617.96</name>
    <dbReference type="NCBI Taxonomy" id="1182541"/>
    <lineage>
        <taxon>Eukaryota</taxon>
        <taxon>Fungi</taxon>
        <taxon>Dikarya</taxon>
        <taxon>Ascomycota</taxon>
        <taxon>Pezizomycotina</taxon>
        <taxon>Eurotiomycetes</taxon>
        <taxon>Chaetothyriomycetidae</taxon>
        <taxon>Chaetothyriales</taxon>
        <taxon>Herpotrichiellaceae</taxon>
        <taxon>Capronia</taxon>
    </lineage>
</organism>
<dbReference type="Proteomes" id="UP000019484">
    <property type="component" value="Unassembled WGS sequence"/>
</dbReference>
<feature type="domain" description="JmjC" evidence="2">
    <location>
        <begin position="242"/>
        <end position="456"/>
    </location>
</feature>
<gene>
    <name evidence="3" type="ORF">A1O1_06964</name>
</gene>
<dbReference type="AlphaFoldDB" id="W9XT19"/>
<feature type="compositionally biased region" description="Low complexity" evidence="1">
    <location>
        <begin position="200"/>
        <end position="214"/>
    </location>
</feature>
<dbReference type="HOGENOM" id="CLU_016785_6_0_1"/>
<reference evidence="3 4" key="1">
    <citation type="submission" date="2013-03" db="EMBL/GenBank/DDBJ databases">
        <title>The Genome Sequence of Capronia coronata CBS 617.96.</title>
        <authorList>
            <consortium name="The Broad Institute Genomics Platform"/>
            <person name="Cuomo C."/>
            <person name="de Hoog S."/>
            <person name="Gorbushina A."/>
            <person name="Walker B."/>
            <person name="Young S.K."/>
            <person name="Zeng Q."/>
            <person name="Gargeya S."/>
            <person name="Fitzgerald M."/>
            <person name="Haas B."/>
            <person name="Abouelleil A."/>
            <person name="Allen A.W."/>
            <person name="Alvarado L."/>
            <person name="Arachchi H.M."/>
            <person name="Berlin A.M."/>
            <person name="Chapman S.B."/>
            <person name="Gainer-Dewar J."/>
            <person name="Goldberg J."/>
            <person name="Griggs A."/>
            <person name="Gujja S."/>
            <person name="Hansen M."/>
            <person name="Howarth C."/>
            <person name="Imamovic A."/>
            <person name="Ireland A."/>
            <person name="Larimer J."/>
            <person name="McCowan C."/>
            <person name="Murphy C."/>
            <person name="Pearson M."/>
            <person name="Poon T.W."/>
            <person name="Priest M."/>
            <person name="Roberts A."/>
            <person name="Saif S."/>
            <person name="Shea T."/>
            <person name="Sisk P."/>
            <person name="Sykes S."/>
            <person name="Wortman J."/>
            <person name="Nusbaum C."/>
            <person name="Birren B."/>
        </authorList>
    </citation>
    <scope>NUCLEOTIDE SEQUENCE [LARGE SCALE GENOMIC DNA]</scope>
    <source>
        <strain evidence="3 4">CBS 617.96</strain>
    </source>
</reference>
<name>W9XT19_9EURO</name>
<dbReference type="EMBL" id="AMWN01000006">
    <property type="protein sequence ID" value="EXJ83343.1"/>
    <property type="molecule type" value="Genomic_DNA"/>
</dbReference>
<feature type="region of interest" description="Disordered" evidence="1">
    <location>
        <begin position="127"/>
        <end position="175"/>
    </location>
</feature>
<comment type="caution">
    <text evidence="3">The sequence shown here is derived from an EMBL/GenBank/DDBJ whole genome shotgun (WGS) entry which is preliminary data.</text>
</comment>
<dbReference type="SMART" id="SM00558">
    <property type="entry name" value="JmjC"/>
    <property type="match status" value="1"/>
</dbReference>
<dbReference type="RefSeq" id="XP_007726029.1">
    <property type="nucleotide sequence ID" value="XM_007727839.1"/>
</dbReference>
<dbReference type="GeneID" id="19161828"/>
<evidence type="ECO:0000259" key="2">
    <source>
        <dbReference type="PROSITE" id="PS51184"/>
    </source>
</evidence>
<accession>W9XT19</accession>